<evidence type="ECO:0000256" key="1">
    <source>
        <dbReference type="PROSITE-ProRule" id="PRU00076"/>
    </source>
</evidence>
<evidence type="ECO:0000256" key="2">
    <source>
        <dbReference type="SAM" id="MobiDB-lite"/>
    </source>
</evidence>
<dbReference type="PROSITE" id="PS00022">
    <property type="entry name" value="EGF_1"/>
    <property type="match status" value="1"/>
</dbReference>
<feature type="region of interest" description="Disordered" evidence="2">
    <location>
        <begin position="114"/>
        <end position="156"/>
    </location>
</feature>
<dbReference type="Proteomes" id="UP000245119">
    <property type="component" value="Linkage Group LG12"/>
</dbReference>
<comment type="caution">
    <text evidence="4">The sequence shown here is derived from an EMBL/GenBank/DDBJ whole genome shotgun (WGS) entry which is preliminary data.</text>
</comment>
<dbReference type="PROSITE" id="PS01186">
    <property type="entry name" value="EGF_2"/>
    <property type="match status" value="1"/>
</dbReference>
<sequence>MAKLTPSTSPLCTIRTLTVCCSPTSVSCGAGRTALVALLLLMLLSMPGTDAYARCRYTFRCANGGVERYGQDIFMTCRCICPAGYTGPRCQYRHVNPKRSSFNVLADFLHNSLSQQQQRRTTPETETAEVGIDEPLEEEERTMSGERRHPRFFFRR</sequence>
<comment type="caution">
    <text evidence="1">Lacks conserved residue(s) required for the propagation of feature annotation.</text>
</comment>
<reference evidence="4 5" key="1">
    <citation type="submission" date="2018-04" db="EMBL/GenBank/DDBJ databases">
        <title>The genome of golden apple snail Pomacea canaliculata provides insight into stress tolerance and invasive adaptation.</title>
        <authorList>
            <person name="Liu C."/>
            <person name="Liu B."/>
            <person name="Ren Y."/>
            <person name="Zhang Y."/>
            <person name="Wang H."/>
            <person name="Li S."/>
            <person name="Jiang F."/>
            <person name="Yin L."/>
            <person name="Zhang G."/>
            <person name="Qian W."/>
            <person name="Fan W."/>
        </authorList>
    </citation>
    <scope>NUCLEOTIDE SEQUENCE [LARGE SCALE GENOMIC DNA]</scope>
    <source>
        <strain evidence="4">SZHN2017</strain>
        <tissue evidence="4">Muscle</tissue>
    </source>
</reference>
<proteinExistence type="predicted"/>
<dbReference type="EMBL" id="PZQS01000012">
    <property type="protein sequence ID" value="PVD20395.1"/>
    <property type="molecule type" value="Genomic_DNA"/>
</dbReference>
<evidence type="ECO:0000313" key="5">
    <source>
        <dbReference type="Proteomes" id="UP000245119"/>
    </source>
</evidence>
<keyword evidence="5" id="KW-1185">Reference proteome</keyword>
<gene>
    <name evidence="4" type="ORF">C0Q70_18549</name>
</gene>
<dbReference type="PROSITE" id="PS50026">
    <property type="entry name" value="EGF_3"/>
    <property type="match status" value="1"/>
</dbReference>
<dbReference type="AlphaFoldDB" id="A0A2T7NGW8"/>
<dbReference type="InterPro" id="IPR000742">
    <property type="entry name" value="EGF"/>
</dbReference>
<feature type="domain" description="EGF-like" evidence="3">
    <location>
        <begin position="51"/>
        <end position="91"/>
    </location>
</feature>
<protein>
    <recommendedName>
        <fullName evidence="3">EGF-like domain-containing protein</fullName>
    </recommendedName>
</protein>
<dbReference type="Gene3D" id="2.10.25.10">
    <property type="entry name" value="Laminin"/>
    <property type="match status" value="1"/>
</dbReference>
<feature type="compositionally biased region" description="Acidic residues" evidence="2">
    <location>
        <begin position="131"/>
        <end position="140"/>
    </location>
</feature>
<feature type="disulfide bond" evidence="1">
    <location>
        <begin position="81"/>
        <end position="90"/>
    </location>
</feature>
<dbReference type="PROSITE" id="PS51257">
    <property type="entry name" value="PROKAR_LIPOPROTEIN"/>
    <property type="match status" value="1"/>
</dbReference>
<keyword evidence="1" id="KW-0245">EGF-like domain</keyword>
<accession>A0A2T7NGW8</accession>
<name>A0A2T7NGW8_POMCA</name>
<evidence type="ECO:0000259" key="3">
    <source>
        <dbReference type="PROSITE" id="PS50026"/>
    </source>
</evidence>
<evidence type="ECO:0000313" key="4">
    <source>
        <dbReference type="EMBL" id="PVD20395.1"/>
    </source>
</evidence>
<keyword evidence="1" id="KW-1015">Disulfide bond</keyword>
<organism evidence="4 5">
    <name type="scientific">Pomacea canaliculata</name>
    <name type="common">Golden apple snail</name>
    <dbReference type="NCBI Taxonomy" id="400727"/>
    <lineage>
        <taxon>Eukaryota</taxon>
        <taxon>Metazoa</taxon>
        <taxon>Spiralia</taxon>
        <taxon>Lophotrochozoa</taxon>
        <taxon>Mollusca</taxon>
        <taxon>Gastropoda</taxon>
        <taxon>Caenogastropoda</taxon>
        <taxon>Architaenioglossa</taxon>
        <taxon>Ampullarioidea</taxon>
        <taxon>Ampullariidae</taxon>
        <taxon>Pomacea</taxon>
    </lineage>
</organism>